<keyword evidence="4" id="KW-1185">Reference proteome</keyword>
<feature type="transmembrane region" description="Helical" evidence="1">
    <location>
        <begin position="150"/>
        <end position="173"/>
    </location>
</feature>
<dbReference type="AlphaFoldDB" id="A0A6I6JDH1"/>
<dbReference type="InterPro" id="IPR036938">
    <property type="entry name" value="PAP2/HPO_sf"/>
</dbReference>
<proteinExistence type="predicted"/>
<dbReference type="Proteomes" id="UP000428328">
    <property type="component" value="Chromosome"/>
</dbReference>
<accession>A0A6I6JDH1</accession>
<evidence type="ECO:0000256" key="1">
    <source>
        <dbReference type="SAM" id="Phobius"/>
    </source>
</evidence>
<feature type="transmembrane region" description="Helical" evidence="1">
    <location>
        <begin position="179"/>
        <end position="197"/>
    </location>
</feature>
<dbReference type="CDD" id="cd01610">
    <property type="entry name" value="PAP2_like"/>
    <property type="match status" value="1"/>
</dbReference>
<keyword evidence="1" id="KW-1133">Transmembrane helix</keyword>
<evidence type="ECO:0000313" key="3">
    <source>
        <dbReference type="EMBL" id="QGY40171.1"/>
    </source>
</evidence>
<reference evidence="3 4" key="1">
    <citation type="submission" date="2019-11" db="EMBL/GenBank/DDBJ databases">
        <authorList>
            <person name="Zheng R.K."/>
            <person name="Sun C.M."/>
        </authorList>
    </citation>
    <scope>NUCLEOTIDE SEQUENCE [LARGE SCALE GENOMIC DNA]</scope>
    <source>
        <strain evidence="3 4">SRB007</strain>
    </source>
</reference>
<dbReference type="EMBL" id="CP046400">
    <property type="protein sequence ID" value="QGY40171.1"/>
    <property type="molecule type" value="Genomic_DNA"/>
</dbReference>
<feature type="transmembrane region" description="Helical" evidence="1">
    <location>
        <begin position="5"/>
        <end position="26"/>
    </location>
</feature>
<gene>
    <name evidence="3" type="ORF">GM415_08530</name>
</gene>
<dbReference type="SMART" id="SM00014">
    <property type="entry name" value="acidPPc"/>
    <property type="match status" value="1"/>
</dbReference>
<keyword evidence="1" id="KW-0812">Transmembrane</keyword>
<dbReference type="Pfam" id="PF01569">
    <property type="entry name" value="PAP2"/>
    <property type="match status" value="1"/>
</dbReference>
<dbReference type="RefSeq" id="WP_158947394.1">
    <property type="nucleotide sequence ID" value="NZ_CP046400.1"/>
</dbReference>
<feature type="transmembrane region" description="Helical" evidence="1">
    <location>
        <begin position="83"/>
        <end position="102"/>
    </location>
</feature>
<dbReference type="PANTHER" id="PTHR14969:SF13">
    <property type="entry name" value="AT30094P"/>
    <property type="match status" value="1"/>
</dbReference>
<dbReference type="PANTHER" id="PTHR14969">
    <property type="entry name" value="SPHINGOSINE-1-PHOSPHATE PHOSPHOHYDROLASE"/>
    <property type="match status" value="1"/>
</dbReference>
<dbReference type="SUPFAM" id="SSF48317">
    <property type="entry name" value="Acid phosphatase/Vanadium-dependent haloperoxidase"/>
    <property type="match status" value="1"/>
</dbReference>
<name>A0A6I6JDH1_9BACT</name>
<keyword evidence="1" id="KW-0472">Membrane</keyword>
<protein>
    <submittedName>
        <fullName evidence="3">Phosphatase PAP2 family protein</fullName>
    </submittedName>
</protein>
<dbReference type="InterPro" id="IPR000326">
    <property type="entry name" value="PAP2/HPO"/>
</dbReference>
<sequence>MRTRFLHWAIFSAPLLLVLAALWLGFDTEAGVSTFFHEHSAAHPTLSAALKFVTDWSNPLFYAFYGVMLVNAFRKGDAEKKRYVFILLGVQVVVSLLCVHFIKRTIGRPRPGQGWYFDPLTSRGNYHSLPSGHTTEITGWSLPLAFRLSAFAPTLGLGLFVGLVGFTRIYLGWHHPTDVFFGWLLGSFGGFATQILADSTLFRRKAGA</sequence>
<evidence type="ECO:0000313" key="4">
    <source>
        <dbReference type="Proteomes" id="UP000428328"/>
    </source>
</evidence>
<feature type="domain" description="Phosphatidic acid phosphatase type 2/haloperoxidase" evidence="2">
    <location>
        <begin position="83"/>
        <end position="194"/>
    </location>
</feature>
<dbReference type="KEGG" id="psel:GM415_08530"/>
<organism evidence="3 4">
    <name type="scientific">Pseudodesulfovibrio cashew</name>
    <dbReference type="NCBI Taxonomy" id="2678688"/>
    <lineage>
        <taxon>Bacteria</taxon>
        <taxon>Pseudomonadati</taxon>
        <taxon>Thermodesulfobacteriota</taxon>
        <taxon>Desulfovibrionia</taxon>
        <taxon>Desulfovibrionales</taxon>
        <taxon>Desulfovibrionaceae</taxon>
    </lineage>
</organism>
<dbReference type="Gene3D" id="1.20.144.10">
    <property type="entry name" value="Phosphatidic acid phosphatase type 2/haloperoxidase"/>
    <property type="match status" value="1"/>
</dbReference>
<evidence type="ECO:0000259" key="2">
    <source>
        <dbReference type="SMART" id="SM00014"/>
    </source>
</evidence>